<sequence length="87" mass="9667">MLCEAIALETWTFTAQLVVNVCGKLLQLGCPNAMQGLEELLDAREEDAAENVAWEKSNDERSLSNLSHNVNIYLTSNSFGSLLFLYV</sequence>
<name>A0A1I7WJS8_HETBA</name>
<protein>
    <submittedName>
        <fullName evidence="2">MIF4G_like_2 domain-containing protein</fullName>
    </submittedName>
</protein>
<dbReference type="WBParaSite" id="Hba_05282">
    <property type="protein sequence ID" value="Hba_05282"/>
    <property type="gene ID" value="Hba_05282"/>
</dbReference>
<keyword evidence="1" id="KW-1185">Reference proteome</keyword>
<dbReference type="Proteomes" id="UP000095283">
    <property type="component" value="Unplaced"/>
</dbReference>
<dbReference type="AlphaFoldDB" id="A0A1I7WJS8"/>
<evidence type="ECO:0000313" key="2">
    <source>
        <dbReference type="WBParaSite" id="Hba_05282"/>
    </source>
</evidence>
<organism evidence="1 2">
    <name type="scientific">Heterorhabditis bacteriophora</name>
    <name type="common">Entomopathogenic nematode worm</name>
    <dbReference type="NCBI Taxonomy" id="37862"/>
    <lineage>
        <taxon>Eukaryota</taxon>
        <taxon>Metazoa</taxon>
        <taxon>Ecdysozoa</taxon>
        <taxon>Nematoda</taxon>
        <taxon>Chromadorea</taxon>
        <taxon>Rhabditida</taxon>
        <taxon>Rhabditina</taxon>
        <taxon>Rhabditomorpha</taxon>
        <taxon>Strongyloidea</taxon>
        <taxon>Heterorhabditidae</taxon>
        <taxon>Heterorhabditis</taxon>
    </lineage>
</organism>
<proteinExistence type="predicted"/>
<reference evidence="2" key="1">
    <citation type="submission" date="2016-11" db="UniProtKB">
        <authorList>
            <consortium name="WormBaseParasite"/>
        </authorList>
    </citation>
    <scope>IDENTIFICATION</scope>
</reference>
<accession>A0A1I7WJS8</accession>
<evidence type="ECO:0000313" key="1">
    <source>
        <dbReference type="Proteomes" id="UP000095283"/>
    </source>
</evidence>